<sequence length="167" mass="18350">RQHAYLGMAPARDGDEPRRYLDSGMEWVTPTVAGPAEESDERSLWKSDPAEATADVAAYLRHVGADLVVSYDTDGGYGHPDHVRSHEVAKAAAAEVGVPFAALTAHRELADKWWDLESYRQQVATALRHHRTQLTVHEDGATITHSGGQTERFITSTGLRGDFPHLP</sequence>
<dbReference type="Proteomes" id="UP000712713">
    <property type="component" value="Unassembled WGS sequence"/>
</dbReference>
<name>A0A921ENE1_9ACTN</name>
<comment type="caution">
    <text evidence="2">The sequence shown here is derived from an EMBL/GenBank/DDBJ whole genome shotgun (WGS) entry which is preliminary data.</text>
</comment>
<protein>
    <recommendedName>
        <fullName evidence="4">GlcNAc-PI de-N-acetylase</fullName>
    </recommendedName>
</protein>
<evidence type="ECO:0000313" key="3">
    <source>
        <dbReference type="Proteomes" id="UP000712713"/>
    </source>
</evidence>
<proteinExistence type="predicted"/>
<dbReference type="Gene3D" id="3.40.50.10320">
    <property type="entry name" value="LmbE-like"/>
    <property type="match status" value="1"/>
</dbReference>
<evidence type="ECO:0000313" key="2">
    <source>
        <dbReference type="EMBL" id="HJE50536.1"/>
    </source>
</evidence>
<reference evidence="2" key="1">
    <citation type="journal article" date="2021" name="PeerJ">
        <title>Extensive microbial diversity within the chicken gut microbiome revealed by metagenomics and culture.</title>
        <authorList>
            <person name="Gilroy R."/>
            <person name="Ravi A."/>
            <person name="Getino M."/>
            <person name="Pursley I."/>
            <person name="Horton D.L."/>
            <person name="Alikhan N.F."/>
            <person name="Baker D."/>
            <person name="Gharbi K."/>
            <person name="Hall N."/>
            <person name="Watson M."/>
            <person name="Adriaenssens E.M."/>
            <person name="Foster-Nyarko E."/>
            <person name="Jarju S."/>
            <person name="Secka A."/>
            <person name="Antonio M."/>
            <person name="Oren A."/>
            <person name="Chaudhuri R.R."/>
            <person name="La Ragione R."/>
            <person name="Hildebrand F."/>
            <person name="Pallen M.J."/>
        </authorList>
    </citation>
    <scope>NUCLEOTIDE SEQUENCE</scope>
    <source>
        <strain evidence="2">ChiGjej3B3-7470</strain>
    </source>
</reference>
<gene>
    <name evidence="2" type="ORF">K8V15_00880</name>
</gene>
<feature type="non-terminal residue" evidence="2">
    <location>
        <position position="1"/>
    </location>
</feature>
<evidence type="ECO:0008006" key="4">
    <source>
        <dbReference type="Google" id="ProtNLM"/>
    </source>
</evidence>
<dbReference type="InterPro" id="IPR024078">
    <property type="entry name" value="LmbE-like_dom_sf"/>
</dbReference>
<reference evidence="2" key="2">
    <citation type="submission" date="2021-09" db="EMBL/GenBank/DDBJ databases">
        <authorList>
            <person name="Gilroy R."/>
        </authorList>
    </citation>
    <scope>NUCLEOTIDE SEQUENCE</scope>
    <source>
        <strain evidence="2">ChiGjej3B3-7470</strain>
    </source>
</reference>
<dbReference type="AlphaFoldDB" id="A0A921ENE1"/>
<dbReference type="SUPFAM" id="SSF102588">
    <property type="entry name" value="LmbE-like"/>
    <property type="match status" value="1"/>
</dbReference>
<dbReference type="EMBL" id="DYZF01000024">
    <property type="protein sequence ID" value="HJE50536.1"/>
    <property type="molecule type" value="Genomic_DNA"/>
</dbReference>
<accession>A0A921ENE1</accession>
<feature type="region of interest" description="Disordered" evidence="1">
    <location>
        <begin position="1"/>
        <end position="20"/>
    </location>
</feature>
<organism evidence="2 3">
    <name type="scientific">Tessaracoccus flavescens</name>
    <dbReference type="NCBI Taxonomy" id="399497"/>
    <lineage>
        <taxon>Bacteria</taxon>
        <taxon>Bacillati</taxon>
        <taxon>Actinomycetota</taxon>
        <taxon>Actinomycetes</taxon>
        <taxon>Propionibacteriales</taxon>
        <taxon>Propionibacteriaceae</taxon>
        <taxon>Tessaracoccus</taxon>
    </lineage>
</organism>
<evidence type="ECO:0000256" key="1">
    <source>
        <dbReference type="SAM" id="MobiDB-lite"/>
    </source>
</evidence>